<accession>A0A8T1TTR7</accession>
<proteinExistence type="predicted"/>
<evidence type="ECO:0008006" key="3">
    <source>
        <dbReference type="Google" id="ProtNLM"/>
    </source>
</evidence>
<evidence type="ECO:0000313" key="1">
    <source>
        <dbReference type="EMBL" id="KAG6948513.1"/>
    </source>
</evidence>
<dbReference type="AlphaFoldDB" id="A0A8T1TTR7"/>
<evidence type="ECO:0000313" key="2">
    <source>
        <dbReference type="Proteomes" id="UP000688947"/>
    </source>
</evidence>
<protein>
    <recommendedName>
        <fullName evidence="3">Ankyrin repeat-containing domain</fullName>
    </recommendedName>
</protein>
<gene>
    <name evidence="1" type="ORF">JG687_00015430</name>
</gene>
<organism evidence="1 2">
    <name type="scientific">Phytophthora cactorum</name>
    <dbReference type="NCBI Taxonomy" id="29920"/>
    <lineage>
        <taxon>Eukaryota</taxon>
        <taxon>Sar</taxon>
        <taxon>Stramenopiles</taxon>
        <taxon>Oomycota</taxon>
        <taxon>Peronosporomycetes</taxon>
        <taxon>Peronosporales</taxon>
        <taxon>Peronosporaceae</taxon>
        <taxon>Phytophthora</taxon>
    </lineage>
</organism>
<dbReference type="Proteomes" id="UP000688947">
    <property type="component" value="Unassembled WGS sequence"/>
</dbReference>
<dbReference type="InterPro" id="IPR002110">
    <property type="entry name" value="Ankyrin_rpt"/>
</dbReference>
<dbReference type="Pfam" id="PF13637">
    <property type="entry name" value="Ank_4"/>
    <property type="match status" value="1"/>
</dbReference>
<name>A0A8T1TTR7_9STRA</name>
<dbReference type="PROSITE" id="PS51257">
    <property type="entry name" value="PROKAR_LIPOPROTEIN"/>
    <property type="match status" value="1"/>
</dbReference>
<sequence length="184" mass="20337">MLEASKGRGDVVWWLCTQFALCATQLSIALSCALAGANIALVEWLLMKGSTWPKEWSAHLFAAQGRLDALKWCDTTGKLRSVAGLLVTAASSRHVKVFSWLMERDIHLDAEACLAIHSAASHGHLEVATYLHARTMPSLCGFQGALIMAKRHDQLEEMKNALREWNADRVSFRTCRKMAVGSVQ</sequence>
<comment type="caution">
    <text evidence="1">The sequence shown here is derived from an EMBL/GenBank/DDBJ whole genome shotgun (WGS) entry which is preliminary data.</text>
</comment>
<reference evidence="1" key="1">
    <citation type="submission" date="2021-01" db="EMBL/GenBank/DDBJ databases">
        <title>Phytophthora aleatoria, a newly-described species from Pinus radiata is distinct from Phytophthora cactorum isolates based on comparative genomics.</title>
        <authorList>
            <person name="Mcdougal R."/>
            <person name="Panda P."/>
            <person name="Williams N."/>
            <person name="Studholme D.J."/>
        </authorList>
    </citation>
    <scope>NUCLEOTIDE SEQUENCE</scope>
    <source>
        <strain evidence="1">NZFS 3830</strain>
    </source>
</reference>
<dbReference type="EMBL" id="JAENGZ010001371">
    <property type="protein sequence ID" value="KAG6948513.1"/>
    <property type="molecule type" value="Genomic_DNA"/>
</dbReference>